<evidence type="ECO:0000256" key="7">
    <source>
        <dbReference type="ARBA" id="ARBA00022771"/>
    </source>
</evidence>
<dbReference type="InterPro" id="IPR022170">
    <property type="entry name" value="MUL1-like"/>
</dbReference>
<dbReference type="RefSeq" id="WP_277865930.1">
    <property type="nucleotide sequence ID" value="NZ_JAKKUT010000002.1"/>
</dbReference>
<evidence type="ECO:0000259" key="13">
    <source>
        <dbReference type="Pfam" id="PF12483"/>
    </source>
</evidence>
<reference evidence="14" key="2">
    <citation type="submission" date="2022-01" db="EMBL/GenBank/DDBJ databases">
        <authorList>
            <person name="Zivanovic Y."/>
            <person name="Moreira D."/>
            <person name="Lopez-Garcia P."/>
        </authorList>
    </citation>
    <scope>NUCLEOTIDE SEQUENCE</scope>
    <source>
        <strain evidence="14">G9</strain>
    </source>
</reference>
<keyword evidence="15" id="KW-1185">Reference proteome</keyword>
<keyword evidence="9" id="KW-0862">Zinc</keyword>
<name>A0ABT6EW62_9SYNE</name>
<evidence type="ECO:0000256" key="10">
    <source>
        <dbReference type="ARBA" id="ARBA00022989"/>
    </source>
</evidence>
<comment type="caution">
    <text evidence="14">The sequence shown here is derived from an EMBL/GenBank/DDBJ whole genome shotgun (WGS) entry which is preliminary data.</text>
</comment>
<feature type="transmembrane region" description="Helical" evidence="12">
    <location>
        <begin position="244"/>
        <end position="265"/>
    </location>
</feature>
<feature type="domain" description="E3 Ubiquitin ligase MUL1-like" evidence="13">
    <location>
        <begin position="96"/>
        <end position="256"/>
    </location>
</feature>
<evidence type="ECO:0000256" key="12">
    <source>
        <dbReference type="SAM" id="Phobius"/>
    </source>
</evidence>
<keyword evidence="8" id="KW-0833">Ubl conjugation pathway</keyword>
<dbReference type="Proteomes" id="UP001154265">
    <property type="component" value="Unassembled WGS sequence"/>
</dbReference>
<evidence type="ECO:0000313" key="15">
    <source>
        <dbReference type="Proteomes" id="UP001154265"/>
    </source>
</evidence>
<dbReference type="PANTHER" id="PTHR47568:SF2">
    <property type="entry name" value="E3 UBIQUITIN-PROTEIN LIGASE SP1-RELATED"/>
    <property type="match status" value="1"/>
</dbReference>
<evidence type="ECO:0000256" key="6">
    <source>
        <dbReference type="ARBA" id="ARBA00022723"/>
    </source>
</evidence>
<evidence type="ECO:0000256" key="9">
    <source>
        <dbReference type="ARBA" id="ARBA00022833"/>
    </source>
</evidence>
<evidence type="ECO:0000256" key="4">
    <source>
        <dbReference type="ARBA" id="ARBA00022679"/>
    </source>
</evidence>
<gene>
    <name evidence="14" type="ORF">L3556_03530</name>
</gene>
<sequence length="266" mass="29356">MEGLVIFGSILLIAAIALFFVQRHYNLKLRSLKLADAMTTVELHQLADHIAHEIGSGSLRRYVKVSGVITCENPLISELKQMPCVYYTMSVTREYEEDVRKTDSDGKTYWSTERRSQTMSSNSQSTPFFVRDRHGDVQVNPSNAAIDTVSVLDEFRSAGSSSSFSVGAFQMNLNMFSQSGSRTIGYRYKESILPLNRHVLVVGLASDQTSVLQIEQPTESGKKFFISLKSEASLSQETKNTMTYAGVGTAVSGVLGVIFLLIALLS</sequence>
<dbReference type="PANTHER" id="PTHR47568">
    <property type="match status" value="1"/>
</dbReference>
<dbReference type="Pfam" id="PF12483">
    <property type="entry name" value="GIDE"/>
    <property type="match status" value="1"/>
</dbReference>
<evidence type="ECO:0000256" key="5">
    <source>
        <dbReference type="ARBA" id="ARBA00022692"/>
    </source>
</evidence>
<proteinExistence type="predicted"/>
<evidence type="ECO:0000256" key="11">
    <source>
        <dbReference type="ARBA" id="ARBA00023136"/>
    </source>
</evidence>
<evidence type="ECO:0000256" key="1">
    <source>
        <dbReference type="ARBA" id="ARBA00000900"/>
    </source>
</evidence>
<comment type="catalytic activity">
    <reaction evidence="1">
        <text>S-ubiquitinyl-[E2 ubiquitin-conjugating enzyme]-L-cysteine + [acceptor protein]-L-lysine = [E2 ubiquitin-conjugating enzyme]-L-cysteine + N(6)-ubiquitinyl-[acceptor protein]-L-lysine.</text>
        <dbReference type="EC" id="2.3.2.27"/>
    </reaction>
</comment>
<keyword evidence="11 12" id="KW-0472">Membrane</keyword>
<feature type="transmembrane region" description="Helical" evidence="12">
    <location>
        <begin position="6"/>
        <end position="25"/>
    </location>
</feature>
<reference evidence="14" key="1">
    <citation type="journal article" date="2022" name="Genome Biol. Evol.">
        <title>A New Gene Family Diagnostic for Intracellular Biomineralization of Amorphous Ca Carbonates by Cyanobacteria.</title>
        <authorList>
            <person name="Benzerara K."/>
            <person name="Duprat E."/>
            <person name="Bitard-Feildel T."/>
            <person name="Caumes G."/>
            <person name="Cassier-Chauvat C."/>
            <person name="Chauvat F."/>
            <person name="Dezi M."/>
            <person name="Diop S.I."/>
            <person name="Gaschignard G."/>
            <person name="Gorgen S."/>
            <person name="Gugger M."/>
            <person name="Lopez-Garcia P."/>
            <person name="Millet M."/>
            <person name="Skouri-Panet F."/>
            <person name="Moreira D."/>
            <person name="Callebaut I."/>
        </authorList>
    </citation>
    <scope>NUCLEOTIDE SEQUENCE</scope>
    <source>
        <strain evidence="14">G9</strain>
    </source>
</reference>
<keyword evidence="4" id="KW-0808">Transferase</keyword>
<dbReference type="EC" id="2.3.2.27" evidence="3"/>
<organism evidence="14 15">
    <name type="scientific">Candidatus Synechococcus calcipolaris G9</name>
    <dbReference type="NCBI Taxonomy" id="1497997"/>
    <lineage>
        <taxon>Bacteria</taxon>
        <taxon>Bacillati</taxon>
        <taxon>Cyanobacteriota</taxon>
        <taxon>Cyanophyceae</taxon>
        <taxon>Synechococcales</taxon>
        <taxon>Synechococcaceae</taxon>
        <taxon>Synechococcus</taxon>
    </lineage>
</organism>
<accession>A0ABT6EW62</accession>
<keyword evidence="6" id="KW-0479">Metal-binding</keyword>
<keyword evidence="7" id="KW-0863">Zinc-finger</keyword>
<comment type="subcellular location">
    <subcellularLocation>
        <location evidence="2">Membrane</location>
        <topology evidence="2">Multi-pass membrane protein</topology>
    </subcellularLocation>
</comment>
<evidence type="ECO:0000256" key="3">
    <source>
        <dbReference type="ARBA" id="ARBA00012483"/>
    </source>
</evidence>
<keyword evidence="10 12" id="KW-1133">Transmembrane helix</keyword>
<keyword evidence="5 12" id="KW-0812">Transmembrane</keyword>
<dbReference type="EMBL" id="JAKKUT010000002">
    <property type="protein sequence ID" value="MDG2990008.1"/>
    <property type="molecule type" value="Genomic_DNA"/>
</dbReference>
<protein>
    <recommendedName>
        <fullName evidence="3">RING-type E3 ubiquitin transferase</fullName>
        <ecNumber evidence="3">2.3.2.27</ecNumber>
    </recommendedName>
</protein>
<dbReference type="InterPro" id="IPR044231">
    <property type="entry name" value="SP1/SPL1"/>
</dbReference>
<evidence type="ECO:0000313" key="14">
    <source>
        <dbReference type="EMBL" id="MDG2990008.1"/>
    </source>
</evidence>
<evidence type="ECO:0000256" key="8">
    <source>
        <dbReference type="ARBA" id="ARBA00022786"/>
    </source>
</evidence>
<evidence type="ECO:0000256" key="2">
    <source>
        <dbReference type="ARBA" id="ARBA00004141"/>
    </source>
</evidence>